<feature type="domain" description="CASC1 C-terminal" evidence="1">
    <location>
        <begin position="1"/>
        <end position="173"/>
    </location>
</feature>
<name>A0A8D9A7Y8_9HEMI</name>
<proteinExistence type="predicted"/>
<sequence>MGPFGLTTSKFINIPFQSWELRPEGSDSVLLSITAATIIVEFIIKGSEVCLNALQNATSAVLQDIVGIYMEPTKLVRTLKQGGIDIFPSFDTFVFMPNLTSKHLVMEYHVYYCLALFSLSYHFSWSRWNLAAGYFNIVLQMKELIERRKNTTFQVLSATPYRALFVDCTEVSSVFNNTGIIGTKVKPLLIC</sequence>
<dbReference type="AlphaFoldDB" id="A0A8D9A7Y8"/>
<dbReference type="PANTHER" id="PTHR20929">
    <property type="entry name" value="LUNG ADENOMA SUSCEPTIBILITY 1-RELATED"/>
    <property type="match status" value="1"/>
</dbReference>
<evidence type="ECO:0000313" key="2">
    <source>
        <dbReference type="EMBL" id="CAG6761373.1"/>
    </source>
</evidence>
<dbReference type="GO" id="GO:0048487">
    <property type="term" value="F:beta-tubulin binding"/>
    <property type="evidence" value="ECO:0007669"/>
    <property type="project" value="TreeGrafter"/>
</dbReference>
<reference evidence="2" key="1">
    <citation type="submission" date="2021-05" db="EMBL/GenBank/DDBJ databases">
        <authorList>
            <person name="Alioto T."/>
            <person name="Alioto T."/>
            <person name="Gomez Garrido J."/>
        </authorList>
    </citation>
    <scope>NUCLEOTIDE SEQUENCE</scope>
</reference>
<dbReference type="PRINTS" id="PR02043">
    <property type="entry name" value="CANCERSCCP1"/>
</dbReference>
<dbReference type="GO" id="GO:0005930">
    <property type="term" value="C:axoneme"/>
    <property type="evidence" value="ECO:0007669"/>
    <property type="project" value="TreeGrafter"/>
</dbReference>
<accession>A0A8D9A7Y8</accession>
<dbReference type="PANTHER" id="PTHR20929:SF11">
    <property type="entry name" value="DYNEIN AXONEMAL INTERMEDIATE CHAIN 7"/>
    <property type="match status" value="1"/>
</dbReference>
<dbReference type="Pfam" id="PF12366">
    <property type="entry name" value="Casc1_C"/>
    <property type="match status" value="1"/>
</dbReference>
<protein>
    <submittedName>
        <fullName evidence="2">Axonemal 84 kDa protein</fullName>
    </submittedName>
</protein>
<evidence type="ECO:0000259" key="1">
    <source>
        <dbReference type="Pfam" id="PF12366"/>
    </source>
</evidence>
<dbReference type="InterPro" id="IPR022110">
    <property type="entry name" value="CASC1_C"/>
</dbReference>
<dbReference type="GO" id="GO:0008017">
    <property type="term" value="F:microtubule binding"/>
    <property type="evidence" value="ECO:0007669"/>
    <property type="project" value="TreeGrafter"/>
</dbReference>
<dbReference type="EMBL" id="HBUF01558975">
    <property type="protein sequence ID" value="CAG6761373.1"/>
    <property type="molecule type" value="Transcribed_RNA"/>
</dbReference>
<dbReference type="InterPro" id="IPR023247">
    <property type="entry name" value="IC97/Dnai7-like"/>
</dbReference>
<organism evidence="2">
    <name type="scientific">Cacopsylla melanoneura</name>
    <dbReference type="NCBI Taxonomy" id="428564"/>
    <lineage>
        <taxon>Eukaryota</taxon>
        <taxon>Metazoa</taxon>
        <taxon>Ecdysozoa</taxon>
        <taxon>Arthropoda</taxon>
        <taxon>Hexapoda</taxon>
        <taxon>Insecta</taxon>
        <taxon>Pterygota</taxon>
        <taxon>Neoptera</taxon>
        <taxon>Paraneoptera</taxon>
        <taxon>Hemiptera</taxon>
        <taxon>Sternorrhyncha</taxon>
        <taxon>Psylloidea</taxon>
        <taxon>Psyllidae</taxon>
        <taxon>Psyllinae</taxon>
        <taxon>Cacopsylla</taxon>
    </lineage>
</organism>